<feature type="chain" id="PRO_5008399408" description="O-phosphoseryl-tRNA(Sec) selenium transferase" evidence="18">
    <location>
        <begin position="22"/>
        <end position="316"/>
    </location>
</feature>
<name>A0A1A9VIF1_GLOAU</name>
<dbReference type="InterPro" id="IPR019872">
    <property type="entry name" value="Sec-tRNA_Se_transferase"/>
</dbReference>
<evidence type="ECO:0000256" key="15">
    <source>
        <dbReference type="ARBA" id="ARBA00032048"/>
    </source>
</evidence>
<keyword evidence="20" id="KW-1185">Reference proteome</keyword>
<keyword evidence="9" id="KW-0694">RNA-binding</keyword>
<evidence type="ECO:0000256" key="7">
    <source>
        <dbReference type="ARBA" id="ARBA00022555"/>
    </source>
</evidence>
<accession>A0A1A9VIF1</accession>
<dbReference type="GO" id="GO:0001514">
    <property type="term" value="P:selenocysteine incorporation"/>
    <property type="evidence" value="ECO:0007669"/>
    <property type="project" value="TreeGrafter"/>
</dbReference>
<dbReference type="PANTHER" id="PTHR12944">
    <property type="entry name" value="SOLUBLE LIVER ANTIGEN/LIVER PANCREAS ANTIGEN"/>
    <property type="match status" value="1"/>
</dbReference>
<proteinExistence type="inferred from homology"/>
<evidence type="ECO:0000256" key="9">
    <source>
        <dbReference type="ARBA" id="ARBA00022884"/>
    </source>
</evidence>
<keyword evidence="11" id="KW-0648">Protein biosynthesis</keyword>
<evidence type="ECO:0000256" key="13">
    <source>
        <dbReference type="ARBA" id="ARBA00026053"/>
    </source>
</evidence>
<organism evidence="19 20">
    <name type="scientific">Glossina austeni</name>
    <name type="common">Savannah tsetse fly</name>
    <dbReference type="NCBI Taxonomy" id="7395"/>
    <lineage>
        <taxon>Eukaryota</taxon>
        <taxon>Metazoa</taxon>
        <taxon>Ecdysozoa</taxon>
        <taxon>Arthropoda</taxon>
        <taxon>Hexapoda</taxon>
        <taxon>Insecta</taxon>
        <taxon>Pterygota</taxon>
        <taxon>Neoptera</taxon>
        <taxon>Endopterygota</taxon>
        <taxon>Diptera</taxon>
        <taxon>Brachycera</taxon>
        <taxon>Muscomorpha</taxon>
        <taxon>Hippoboscoidea</taxon>
        <taxon>Glossinidae</taxon>
        <taxon>Glossina</taxon>
    </lineage>
</organism>
<evidence type="ECO:0000313" key="20">
    <source>
        <dbReference type="Proteomes" id="UP000078200"/>
    </source>
</evidence>
<dbReference type="EC" id="2.9.1.2" evidence="5"/>
<dbReference type="InterPro" id="IPR008829">
    <property type="entry name" value="SepSecS/SepCysS"/>
</dbReference>
<dbReference type="VEuPathDB" id="VectorBase:GAUT038462"/>
<evidence type="ECO:0000256" key="5">
    <source>
        <dbReference type="ARBA" id="ARBA00012464"/>
    </source>
</evidence>
<dbReference type="STRING" id="7395.A0A1A9VIF1"/>
<evidence type="ECO:0000256" key="11">
    <source>
        <dbReference type="ARBA" id="ARBA00022917"/>
    </source>
</evidence>
<feature type="signal peptide" evidence="18">
    <location>
        <begin position="1"/>
        <end position="21"/>
    </location>
</feature>
<comment type="function">
    <text evidence="2">Converts O-phosphoseryl-tRNA(Sec) to selenocysteinyl-tRNA(Sec) required for selenoprotein biosynthesis.</text>
</comment>
<comment type="catalytic activity">
    <reaction evidence="17">
        <text>O-phospho-L-seryl-tRNA(Sec) + selenophosphate + H2O = L-selenocysteinyl-tRNA(Sec) + 2 phosphate</text>
        <dbReference type="Rhea" id="RHEA:25041"/>
        <dbReference type="Rhea" id="RHEA-COMP:9743"/>
        <dbReference type="Rhea" id="RHEA-COMP:9947"/>
        <dbReference type="ChEBI" id="CHEBI:15377"/>
        <dbReference type="ChEBI" id="CHEBI:16144"/>
        <dbReference type="ChEBI" id="CHEBI:43474"/>
        <dbReference type="ChEBI" id="CHEBI:78551"/>
        <dbReference type="ChEBI" id="CHEBI:78573"/>
        <dbReference type="EC" id="2.9.1.2"/>
    </reaction>
</comment>
<keyword evidence="8" id="KW-0808">Transferase</keyword>
<dbReference type="Gene3D" id="3.40.640.10">
    <property type="entry name" value="Type I PLP-dependent aspartate aminotransferase-like (Major domain)"/>
    <property type="match status" value="1"/>
</dbReference>
<dbReference type="InterPro" id="IPR015421">
    <property type="entry name" value="PyrdxlP-dep_Trfase_major"/>
</dbReference>
<comment type="similarity">
    <text evidence="4">Belongs to the SepSecS family.</text>
</comment>
<evidence type="ECO:0000256" key="6">
    <source>
        <dbReference type="ARBA" id="ARBA00021963"/>
    </source>
</evidence>
<sequence>MNFKYFLSFVLLTLYLDEIAGNFQIGDKIAICERVEELAVGSTIVAQLTNALVLDVMRLQVPMATGMPLTLCLLSLKKRTPSAKYVLWSRIDQKSCFKSITTAGLTPIIIDTLPMTPAELVGSVATTTVNVIIQQLTDNVQPVCPSYRRSTFVGMYTTHVNNPDPEPDVVEKPIFGFGYSGEGYPTPYYLVFVRETHGNRIYHEEAFQFRLSYNISTYENIVTYRQLGMRNPNASLEKSLNLLNIPLPPNGFEPTIRDIASLRFWSKLTSPRRINFCCSLRINSVAVKEEVMIIWPKTKKLRPTDGYLKTQVFAHA</sequence>
<dbReference type="EnsemblMetazoa" id="GAUT038462-RA">
    <property type="protein sequence ID" value="GAUT038462-PA"/>
    <property type="gene ID" value="GAUT038462"/>
</dbReference>
<evidence type="ECO:0000256" key="17">
    <source>
        <dbReference type="ARBA" id="ARBA00048808"/>
    </source>
</evidence>
<evidence type="ECO:0000256" key="14">
    <source>
        <dbReference type="ARBA" id="ARBA00030669"/>
    </source>
</evidence>
<comment type="cofactor">
    <cofactor evidence="1">
        <name>pyridoxal 5'-phosphate</name>
        <dbReference type="ChEBI" id="CHEBI:597326"/>
    </cofactor>
</comment>
<evidence type="ECO:0000256" key="8">
    <source>
        <dbReference type="ARBA" id="ARBA00022679"/>
    </source>
</evidence>
<dbReference type="GO" id="GO:0001717">
    <property type="term" value="P:conversion of seryl-tRNAsec to selenocys-tRNAsec"/>
    <property type="evidence" value="ECO:0007669"/>
    <property type="project" value="InterPro"/>
</dbReference>
<keyword evidence="18" id="KW-0732">Signal</keyword>
<dbReference type="SUPFAM" id="SSF53383">
    <property type="entry name" value="PLP-dependent transferases"/>
    <property type="match status" value="1"/>
</dbReference>
<keyword evidence="12" id="KW-0711">Selenium</keyword>
<evidence type="ECO:0000256" key="18">
    <source>
        <dbReference type="SAM" id="SignalP"/>
    </source>
</evidence>
<dbReference type="Proteomes" id="UP000078200">
    <property type="component" value="Unassembled WGS sequence"/>
</dbReference>
<dbReference type="UniPathway" id="UPA00906">
    <property type="reaction ID" value="UER00898"/>
</dbReference>
<evidence type="ECO:0000256" key="2">
    <source>
        <dbReference type="ARBA" id="ARBA00002552"/>
    </source>
</evidence>
<reference evidence="19" key="1">
    <citation type="submission" date="2020-05" db="UniProtKB">
        <authorList>
            <consortium name="EnsemblMetazoa"/>
        </authorList>
    </citation>
    <scope>IDENTIFICATION</scope>
    <source>
        <strain evidence="19">TTRI</strain>
    </source>
</reference>
<evidence type="ECO:0000313" key="19">
    <source>
        <dbReference type="EnsemblMetazoa" id="GAUT038462-PA"/>
    </source>
</evidence>
<protein>
    <recommendedName>
        <fullName evidence="6">O-phosphoseryl-tRNA(Sec) selenium transferase</fullName>
        <ecNumber evidence="5">2.9.1.2</ecNumber>
    </recommendedName>
    <alternativeName>
        <fullName evidence="14">Selenocysteine synthase</fullName>
    </alternativeName>
    <alternativeName>
        <fullName evidence="15">Selenocysteinyl-tRNA(Sec) synthase</fullName>
    </alternativeName>
    <alternativeName>
        <fullName evidence="16">Sep-tRNA:Sec-tRNA synthase</fullName>
    </alternativeName>
</protein>
<evidence type="ECO:0000256" key="4">
    <source>
        <dbReference type="ARBA" id="ARBA00007037"/>
    </source>
</evidence>
<dbReference type="Pfam" id="PF05889">
    <property type="entry name" value="SepSecS"/>
    <property type="match status" value="1"/>
</dbReference>
<evidence type="ECO:0000256" key="16">
    <source>
        <dbReference type="ARBA" id="ARBA00032693"/>
    </source>
</evidence>
<dbReference type="InterPro" id="IPR015424">
    <property type="entry name" value="PyrdxlP-dep_Trfase"/>
</dbReference>
<comment type="pathway">
    <text evidence="3">Aminoacyl-tRNA biosynthesis; selenocysteinyl-tRNA(Sec) biosynthesis; selenocysteinyl-tRNA(Sec) from L-seryl-tRNA(Sec) (archaeal/eukaryal route): step 2/2.</text>
</comment>
<dbReference type="GO" id="GO:0000049">
    <property type="term" value="F:tRNA binding"/>
    <property type="evidence" value="ECO:0007669"/>
    <property type="project" value="UniProtKB-KW"/>
</dbReference>
<keyword evidence="7" id="KW-0820">tRNA-binding</keyword>
<evidence type="ECO:0000256" key="12">
    <source>
        <dbReference type="ARBA" id="ARBA00023266"/>
    </source>
</evidence>
<dbReference type="PANTHER" id="PTHR12944:SF2">
    <property type="entry name" value="O-PHOSPHOSERYL-TRNA(SEC) SELENIUM TRANSFERASE"/>
    <property type="match status" value="1"/>
</dbReference>
<keyword evidence="10" id="KW-0663">Pyridoxal phosphate</keyword>
<dbReference type="GO" id="GO:0098621">
    <property type="term" value="F:O-phosphoseryl-tRNA(Sec) selenium transferase activity"/>
    <property type="evidence" value="ECO:0007669"/>
    <property type="project" value="UniProtKB-EC"/>
</dbReference>
<evidence type="ECO:0000256" key="3">
    <source>
        <dbReference type="ARBA" id="ARBA00004822"/>
    </source>
</evidence>
<dbReference type="AlphaFoldDB" id="A0A1A9VIF1"/>
<evidence type="ECO:0000256" key="1">
    <source>
        <dbReference type="ARBA" id="ARBA00001933"/>
    </source>
</evidence>
<evidence type="ECO:0000256" key="10">
    <source>
        <dbReference type="ARBA" id="ARBA00022898"/>
    </source>
</evidence>
<comment type="subunit">
    <text evidence="13">Homotetramer formed by a catalytic dimer and a non-catalytic dimer serving as a binding platform that orients tRNASec for catalysis. Each tetramer binds the CCA ends of two tRNAs which point to the active sites of the catalytic dimer.</text>
</comment>